<comment type="caution">
    <text evidence="1">The sequence shown here is derived from an EMBL/GenBank/DDBJ whole genome shotgun (WGS) entry which is preliminary data.</text>
</comment>
<sequence>MKTINSELSEALIIYVGWGSSRAPKSDDSRIIERFGPSKGKSLLEALDVIFHDVNSMPIDWSTHTLVSAGQAARDHAHRKYPDLSDEALKALEWKFTFEWR</sequence>
<evidence type="ECO:0000313" key="1">
    <source>
        <dbReference type="EMBL" id="MFC5583034.1"/>
    </source>
</evidence>
<gene>
    <name evidence="1" type="ORF">ACFPPB_18120</name>
</gene>
<dbReference type="RefSeq" id="WP_377329683.1">
    <property type="nucleotide sequence ID" value="NZ_JBHSNG010000030.1"/>
</dbReference>
<dbReference type="EMBL" id="JBHSNG010000030">
    <property type="protein sequence ID" value="MFC5583034.1"/>
    <property type="molecule type" value="Genomic_DNA"/>
</dbReference>
<reference evidence="2" key="1">
    <citation type="journal article" date="2019" name="Int. J. Syst. Evol. Microbiol.">
        <title>The Global Catalogue of Microorganisms (GCM) 10K type strain sequencing project: providing services to taxonomists for standard genome sequencing and annotation.</title>
        <authorList>
            <consortium name="The Broad Institute Genomics Platform"/>
            <consortium name="The Broad Institute Genome Sequencing Center for Infectious Disease"/>
            <person name="Wu L."/>
            <person name="Ma J."/>
        </authorList>
    </citation>
    <scope>NUCLEOTIDE SEQUENCE [LARGE SCALE GENOMIC DNA]</scope>
    <source>
        <strain evidence="2">CGMCC 1.13587</strain>
    </source>
</reference>
<organism evidence="1 2">
    <name type="scientific">Rhodanobacter terrae</name>
    <dbReference type="NCBI Taxonomy" id="418647"/>
    <lineage>
        <taxon>Bacteria</taxon>
        <taxon>Pseudomonadati</taxon>
        <taxon>Pseudomonadota</taxon>
        <taxon>Gammaproteobacteria</taxon>
        <taxon>Lysobacterales</taxon>
        <taxon>Rhodanobacteraceae</taxon>
        <taxon>Rhodanobacter</taxon>
    </lineage>
</organism>
<name>A0ABW0T384_9GAMM</name>
<evidence type="ECO:0000313" key="2">
    <source>
        <dbReference type="Proteomes" id="UP001596111"/>
    </source>
</evidence>
<dbReference type="Proteomes" id="UP001596111">
    <property type="component" value="Unassembled WGS sequence"/>
</dbReference>
<proteinExistence type="predicted"/>
<protein>
    <submittedName>
        <fullName evidence="1">Uncharacterized protein</fullName>
    </submittedName>
</protein>
<accession>A0ABW0T384</accession>
<keyword evidence="2" id="KW-1185">Reference proteome</keyword>